<dbReference type="RefSeq" id="WP_131101175.1">
    <property type="nucleotide sequence ID" value="NZ_CP036455.1"/>
</dbReference>
<reference evidence="2 3" key="1">
    <citation type="submission" date="2019-02" db="EMBL/GenBank/DDBJ databases">
        <authorList>
            <person name="Khodamoradi S."/>
            <person name="Hahnke R.L."/>
            <person name="Kaempfer P."/>
            <person name="Schumann P."/>
            <person name="Rohde M."/>
            <person name="Steinert M."/>
            <person name="Luzhetskyy A."/>
            <person name="Wink J."/>
            <person name="Ruckert C."/>
        </authorList>
    </citation>
    <scope>NUCLEOTIDE SEQUENCE [LARGE SCALE GENOMIC DNA]</scope>
    <source>
        <strain evidence="2 3">M2</strain>
    </source>
</reference>
<dbReference type="InterPro" id="IPR003709">
    <property type="entry name" value="VanY-like_core_dom"/>
</dbReference>
<dbReference type="AlphaFoldDB" id="A0A4P6Q7I9"/>
<dbReference type="OrthoDB" id="5496837at2"/>
<protein>
    <submittedName>
        <fullName evidence="2">D-alanyl-D-alanine carboxypeptidase</fullName>
    </submittedName>
</protein>
<dbReference type="Pfam" id="PF02557">
    <property type="entry name" value="VanY"/>
    <property type="match status" value="1"/>
</dbReference>
<feature type="domain" description="D-alanyl-D-alanine carboxypeptidase-like core" evidence="1">
    <location>
        <begin position="103"/>
        <end position="215"/>
    </location>
</feature>
<name>A0A4P6Q7I9_9ACTN</name>
<dbReference type="GO" id="GO:0004180">
    <property type="term" value="F:carboxypeptidase activity"/>
    <property type="evidence" value="ECO:0007669"/>
    <property type="project" value="UniProtKB-KW"/>
</dbReference>
<dbReference type="SUPFAM" id="SSF55166">
    <property type="entry name" value="Hedgehog/DD-peptidase"/>
    <property type="match status" value="1"/>
</dbReference>
<proteinExistence type="predicted"/>
<keyword evidence="2" id="KW-0645">Protease</keyword>
<evidence type="ECO:0000313" key="3">
    <source>
        <dbReference type="Proteomes" id="UP000292235"/>
    </source>
</evidence>
<dbReference type="PANTHER" id="PTHR34385">
    <property type="entry name" value="D-ALANYL-D-ALANINE CARBOXYPEPTIDASE"/>
    <property type="match status" value="1"/>
</dbReference>
<accession>A0A4P6Q7I9</accession>
<dbReference type="Gene3D" id="3.30.1380.10">
    <property type="match status" value="1"/>
</dbReference>
<dbReference type="KEGG" id="strr:EKD16_22985"/>
<dbReference type="InterPro" id="IPR052179">
    <property type="entry name" value="DD-CPase-like"/>
</dbReference>
<evidence type="ECO:0000259" key="1">
    <source>
        <dbReference type="Pfam" id="PF02557"/>
    </source>
</evidence>
<sequence>MSAHLLGRLRARLLGRGDRGEIEGSADFAVGGLSLSLGGIVSFAVVHAVLGGPGNGEGAAQNTSFDASAVSGQCQGRQAATAEEYPNGQIPTEALCELHQEGEYLRADAAAGFLALNEAYEERFGSGICVTDAYRSLADQHRLYDAYQSGTGNLAAVPGTSNHGWGLAVDLCGGVNRFGTEQHEWMRANSQEFGWFHPAWAQQGSSSAEAWHWEYSVEGPEAVAA</sequence>
<dbReference type="CDD" id="cd14814">
    <property type="entry name" value="Peptidase_M15"/>
    <property type="match status" value="1"/>
</dbReference>
<keyword evidence="2" id="KW-0378">Hydrolase</keyword>
<dbReference type="EMBL" id="CP036455">
    <property type="protein sequence ID" value="QBI56350.1"/>
    <property type="molecule type" value="Genomic_DNA"/>
</dbReference>
<dbReference type="InterPro" id="IPR009045">
    <property type="entry name" value="Zn_M74/Hedgehog-like"/>
</dbReference>
<evidence type="ECO:0000313" key="2">
    <source>
        <dbReference type="EMBL" id="QBI56350.1"/>
    </source>
</evidence>
<dbReference type="Proteomes" id="UP000292235">
    <property type="component" value="Chromosome"/>
</dbReference>
<dbReference type="GO" id="GO:0006508">
    <property type="term" value="P:proteolysis"/>
    <property type="evidence" value="ECO:0007669"/>
    <property type="project" value="InterPro"/>
</dbReference>
<dbReference type="PANTHER" id="PTHR34385:SF1">
    <property type="entry name" value="PEPTIDOGLYCAN L-ALANYL-D-GLUTAMATE ENDOPEPTIDASE CWLK"/>
    <property type="match status" value="1"/>
</dbReference>
<keyword evidence="3" id="KW-1185">Reference proteome</keyword>
<gene>
    <name evidence="2" type="ORF">EKD16_22985</name>
</gene>
<keyword evidence="2" id="KW-0121">Carboxypeptidase</keyword>
<organism evidence="2 3">
    <name type="scientific">Streptomonospora litoralis</name>
    <dbReference type="NCBI Taxonomy" id="2498135"/>
    <lineage>
        <taxon>Bacteria</taxon>
        <taxon>Bacillati</taxon>
        <taxon>Actinomycetota</taxon>
        <taxon>Actinomycetes</taxon>
        <taxon>Streptosporangiales</taxon>
        <taxon>Nocardiopsidaceae</taxon>
        <taxon>Streptomonospora</taxon>
    </lineage>
</organism>